<dbReference type="EMBL" id="VDUX01000003">
    <property type="protein sequence ID" value="TXL61178.1"/>
    <property type="molecule type" value="Genomic_DNA"/>
</dbReference>
<dbReference type="RefSeq" id="WP_147685235.1">
    <property type="nucleotide sequence ID" value="NZ_VDUX01000003.1"/>
</dbReference>
<proteinExistence type="predicted"/>
<dbReference type="Proteomes" id="UP000321571">
    <property type="component" value="Unassembled WGS sequence"/>
</dbReference>
<organism evidence="1 2">
    <name type="scientific">Aeromicrobium terrae</name>
    <dbReference type="NCBI Taxonomy" id="2498846"/>
    <lineage>
        <taxon>Bacteria</taxon>
        <taxon>Bacillati</taxon>
        <taxon>Actinomycetota</taxon>
        <taxon>Actinomycetes</taxon>
        <taxon>Propionibacteriales</taxon>
        <taxon>Nocardioidaceae</taxon>
        <taxon>Aeromicrobium</taxon>
    </lineage>
</organism>
<keyword evidence="2" id="KW-1185">Reference proteome</keyword>
<evidence type="ECO:0000313" key="2">
    <source>
        <dbReference type="Proteomes" id="UP000321571"/>
    </source>
</evidence>
<gene>
    <name evidence="1" type="ORF">FHP06_07000</name>
</gene>
<dbReference type="OrthoDB" id="3744491at2"/>
<name>A0A5C8NIQ5_9ACTN</name>
<protein>
    <submittedName>
        <fullName evidence="1">Uncharacterized protein</fullName>
    </submittedName>
</protein>
<sequence length="234" mass="25532">MSTRPVPVPERLTIAFVVLTADPLDRDDLVPLPERTLLRLRGSSVADLDRMTELPHQRLVSATLEPDQVRDVWHELRREALALAAEHDGLALDLQIPRVVTGSPGDPAPNAVDWFSFEYDPERPEDIRTHGLTVLGLPEIVVHGVPEDRRPMYDMVVVGLVQRLLEEWPENDPVGPAHVTLADIAAGYEGDLSPAPGAQPGVGVLIDYDADEHVLVAEVVDDPRSALFGGGPQA</sequence>
<accession>A0A5C8NIQ5</accession>
<evidence type="ECO:0000313" key="1">
    <source>
        <dbReference type="EMBL" id="TXL61178.1"/>
    </source>
</evidence>
<comment type="caution">
    <text evidence="1">The sequence shown here is derived from an EMBL/GenBank/DDBJ whole genome shotgun (WGS) entry which is preliminary data.</text>
</comment>
<dbReference type="AlphaFoldDB" id="A0A5C8NIQ5"/>
<reference evidence="1 2" key="1">
    <citation type="submission" date="2019-06" db="EMBL/GenBank/DDBJ databases">
        <title>Aeromicrobium sp. nov., isolated from a maize field.</title>
        <authorList>
            <person name="Lin S.-Y."/>
            <person name="Tsai C.-F."/>
            <person name="Young C.-C."/>
        </authorList>
    </citation>
    <scope>NUCLEOTIDE SEQUENCE [LARGE SCALE GENOMIC DNA]</scope>
    <source>
        <strain evidence="1 2">CC-CFT486</strain>
    </source>
</reference>